<dbReference type="EMBL" id="JH000237">
    <property type="protein sequence ID" value="EGV94959.1"/>
    <property type="molecule type" value="Genomic_DNA"/>
</dbReference>
<dbReference type="AlphaFoldDB" id="G3H9R5"/>
<evidence type="ECO:0000313" key="1">
    <source>
        <dbReference type="EMBL" id="EGV94959.1"/>
    </source>
</evidence>
<name>G3H9R5_CRIGR</name>
<accession>G3H9R5</accession>
<evidence type="ECO:0000313" key="2">
    <source>
        <dbReference type="Proteomes" id="UP000001075"/>
    </source>
</evidence>
<dbReference type="InParanoid" id="G3H9R5"/>
<protein>
    <submittedName>
        <fullName evidence="1">Uncharacterized protein</fullName>
    </submittedName>
</protein>
<dbReference type="Proteomes" id="UP000001075">
    <property type="component" value="Unassembled WGS sequence"/>
</dbReference>
<gene>
    <name evidence="1" type="ORF">I79_007145</name>
</gene>
<sequence length="116" mass="12779">MGSVQLKHFEGSRNSIQETAGVLTMSFSGDAGGKVDNTWPCPVYLFLAPVATTVQLSHQGPQVFKSTLCEFACLRFLRVKALGDCLVTSSIYRLSAKQWSGMPSWHTDLHQVVVFK</sequence>
<organism evidence="1 2">
    <name type="scientific">Cricetulus griseus</name>
    <name type="common">Chinese hamster</name>
    <name type="synonym">Cricetulus barabensis griseus</name>
    <dbReference type="NCBI Taxonomy" id="10029"/>
    <lineage>
        <taxon>Eukaryota</taxon>
        <taxon>Metazoa</taxon>
        <taxon>Chordata</taxon>
        <taxon>Craniata</taxon>
        <taxon>Vertebrata</taxon>
        <taxon>Euteleostomi</taxon>
        <taxon>Mammalia</taxon>
        <taxon>Eutheria</taxon>
        <taxon>Euarchontoglires</taxon>
        <taxon>Glires</taxon>
        <taxon>Rodentia</taxon>
        <taxon>Myomorpha</taxon>
        <taxon>Muroidea</taxon>
        <taxon>Cricetidae</taxon>
        <taxon>Cricetinae</taxon>
        <taxon>Cricetulus</taxon>
    </lineage>
</organism>
<reference evidence="2" key="1">
    <citation type="journal article" date="2011" name="Nat. Biotechnol.">
        <title>The genomic sequence of the Chinese hamster ovary (CHO)-K1 cell line.</title>
        <authorList>
            <person name="Xu X."/>
            <person name="Nagarajan H."/>
            <person name="Lewis N.E."/>
            <person name="Pan S."/>
            <person name="Cai Z."/>
            <person name="Liu X."/>
            <person name="Chen W."/>
            <person name="Xie M."/>
            <person name="Wang W."/>
            <person name="Hammond S."/>
            <person name="Andersen M.R."/>
            <person name="Neff N."/>
            <person name="Passarelli B."/>
            <person name="Koh W."/>
            <person name="Fan H.C."/>
            <person name="Wang J."/>
            <person name="Gui Y."/>
            <person name="Lee K.H."/>
            <person name="Betenbaugh M.J."/>
            <person name="Quake S.R."/>
            <person name="Famili I."/>
            <person name="Palsson B.O."/>
            <person name="Wang J."/>
        </authorList>
    </citation>
    <scope>NUCLEOTIDE SEQUENCE [LARGE SCALE GENOMIC DNA]</scope>
    <source>
        <strain evidence="2">CHO K1 cell line</strain>
    </source>
</reference>
<proteinExistence type="predicted"/>